<dbReference type="EMBL" id="OU963868">
    <property type="protein sequence ID" value="CAH0393581.1"/>
    <property type="molecule type" value="Genomic_DNA"/>
</dbReference>
<dbReference type="PROSITE" id="PS00062">
    <property type="entry name" value="ALDOKETO_REDUCTASE_2"/>
    <property type="match status" value="1"/>
</dbReference>
<dbReference type="AlphaFoldDB" id="A0A9P0AK85"/>
<feature type="signal peptide" evidence="7">
    <location>
        <begin position="1"/>
        <end position="21"/>
    </location>
</feature>
<dbReference type="FunFam" id="3.20.20.100:FF:000006">
    <property type="entry name" value="Aldo-keto reductase family 1 member A1"/>
    <property type="match status" value="1"/>
</dbReference>
<dbReference type="Pfam" id="PF00248">
    <property type="entry name" value="Aldo_ket_red"/>
    <property type="match status" value="1"/>
</dbReference>
<dbReference type="Gene3D" id="3.20.20.100">
    <property type="entry name" value="NADP-dependent oxidoreductase domain"/>
    <property type="match status" value="1"/>
</dbReference>
<evidence type="ECO:0000256" key="2">
    <source>
        <dbReference type="ARBA" id="ARBA00022857"/>
    </source>
</evidence>
<dbReference type="PROSITE" id="PS00798">
    <property type="entry name" value="ALDOKETO_REDUCTASE_1"/>
    <property type="match status" value="1"/>
</dbReference>
<dbReference type="PIRSF" id="PIRSF000097">
    <property type="entry name" value="AKR"/>
    <property type="match status" value="1"/>
</dbReference>
<feature type="site" description="Lowers pKa of active site Tyr" evidence="6">
    <location>
        <position position="95"/>
    </location>
</feature>
<keyword evidence="2" id="KW-0521">NADP</keyword>
<dbReference type="PROSITE" id="PS00063">
    <property type="entry name" value="ALDOKETO_REDUCTASE_3"/>
    <property type="match status" value="1"/>
</dbReference>
<evidence type="ECO:0000259" key="8">
    <source>
        <dbReference type="Pfam" id="PF00248"/>
    </source>
</evidence>
<gene>
    <name evidence="9" type="ORF">BEMITA_LOCUS11964</name>
</gene>
<evidence type="ECO:0000256" key="4">
    <source>
        <dbReference type="PIRSR" id="PIRSR000097-1"/>
    </source>
</evidence>
<keyword evidence="3" id="KW-0560">Oxidoreductase</keyword>
<evidence type="ECO:0000256" key="5">
    <source>
        <dbReference type="PIRSR" id="PIRSR000097-2"/>
    </source>
</evidence>
<dbReference type="InterPro" id="IPR036812">
    <property type="entry name" value="NAD(P)_OxRdtase_dom_sf"/>
</dbReference>
<feature type="binding site" evidence="5">
    <location>
        <position position="128"/>
    </location>
    <ligand>
        <name>substrate</name>
    </ligand>
</feature>
<feature type="chain" id="PRO_5040284993" description="NADP-dependent oxidoreductase domain-containing protein" evidence="7">
    <location>
        <begin position="22"/>
        <end position="341"/>
    </location>
</feature>
<feature type="domain" description="NADP-dependent oxidoreductase" evidence="8">
    <location>
        <begin position="36"/>
        <end position="314"/>
    </location>
</feature>
<accession>A0A9P0AK85</accession>
<dbReference type="Proteomes" id="UP001152759">
    <property type="component" value="Chromosome 7"/>
</dbReference>
<protein>
    <recommendedName>
        <fullName evidence="8">NADP-dependent oxidoreductase domain-containing protein</fullName>
    </recommendedName>
</protein>
<dbReference type="SUPFAM" id="SSF51430">
    <property type="entry name" value="NAD(P)-linked oxidoreductase"/>
    <property type="match status" value="1"/>
</dbReference>
<keyword evidence="7" id="KW-0732">Signal</keyword>
<evidence type="ECO:0000256" key="1">
    <source>
        <dbReference type="ARBA" id="ARBA00007905"/>
    </source>
</evidence>
<feature type="active site" description="Proton donor" evidence="4">
    <location>
        <position position="67"/>
    </location>
</feature>
<organism evidence="9 10">
    <name type="scientific">Bemisia tabaci</name>
    <name type="common">Sweetpotato whitefly</name>
    <name type="synonym">Aleurodes tabaci</name>
    <dbReference type="NCBI Taxonomy" id="7038"/>
    <lineage>
        <taxon>Eukaryota</taxon>
        <taxon>Metazoa</taxon>
        <taxon>Ecdysozoa</taxon>
        <taxon>Arthropoda</taxon>
        <taxon>Hexapoda</taxon>
        <taxon>Insecta</taxon>
        <taxon>Pterygota</taxon>
        <taxon>Neoptera</taxon>
        <taxon>Paraneoptera</taxon>
        <taxon>Hemiptera</taxon>
        <taxon>Sternorrhyncha</taxon>
        <taxon>Aleyrodoidea</taxon>
        <taxon>Aleyrodidae</taxon>
        <taxon>Aleyrodinae</taxon>
        <taxon>Bemisia</taxon>
    </lineage>
</organism>
<proteinExistence type="inferred from homology"/>
<sequence length="341" mass="38242">METMIGLICLILAANLHSGDAVDKLKLSSGHDIPVIGLGTFRLNQVEESITNALEIGYRHIDTAFFYKNEAAIGAALKKWFQKGGKRDDIFITSKLPPHANRADSVEKYLKKSLDDLDLEFVDMYLIHAPFGIKEGDNFSPAIGMNGSQIFEIADHVALWQKMEEQVTAGRAKSIGLSNFNQTQILNVYNNAKIKPSNLQVESHAYFKQTELREFCKKHSIVMTAYAPLGSPNTANELHKGTSKELPSLIGLPEIKEIAHKYNKTAAQVLLRHVVQAGIVAIPKSSNKDRQRENFDIFDFTLSEEDIEKINKLEKGEKGRFFDFLGINKELLKHPQYPISS</sequence>
<evidence type="ECO:0000313" key="10">
    <source>
        <dbReference type="Proteomes" id="UP001152759"/>
    </source>
</evidence>
<dbReference type="PANTHER" id="PTHR11732">
    <property type="entry name" value="ALDO/KETO REDUCTASE"/>
    <property type="match status" value="1"/>
</dbReference>
<dbReference type="InterPro" id="IPR023210">
    <property type="entry name" value="NADP_OxRdtase_dom"/>
</dbReference>
<dbReference type="PRINTS" id="PR00069">
    <property type="entry name" value="ALDKETRDTASE"/>
</dbReference>
<comment type="similarity">
    <text evidence="1">Belongs to the aldo/keto reductase family.</text>
</comment>
<dbReference type="InterPro" id="IPR020471">
    <property type="entry name" value="AKR"/>
</dbReference>
<keyword evidence="10" id="KW-1185">Reference proteome</keyword>
<evidence type="ECO:0000256" key="7">
    <source>
        <dbReference type="SAM" id="SignalP"/>
    </source>
</evidence>
<evidence type="ECO:0000256" key="3">
    <source>
        <dbReference type="ARBA" id="ARBA00023002"/>
    </source>
</evidence>
<dbReference type="InterPro" id="IPR018170">
    <property type="entry name" value="Aldo/ket_reductase_CS"/>
</dbReference>
<dbReference type="GO" id="GO:0016491">
    <property type="term" value="F:oxidoreductase activity"/>
    <property type="evidence" value="ECO:0007669"/>
    <property type="project" value="UniProtKB-KW"/>
</dbReference>
<evidence type="ECO:0000256" key="6">
    <source>
        <dbReference type="PIRSR" id="PIRSR000097-3"/>
    </source>
</evidence>
<evidence type="ECO:0000313" key="9">
    <source>
        <dbReference type="EMBL" id="CAH0393581.1"/>
    </source>
</evidence>
<name>A0A9P0AK85_BEMTA</name>
<reference evidence="9" key="1">
    <citation type="submission" date="2021-12" db="EMBL/GenBank/DDBJ databases">
        <authorList>
            <person name="King R."/>
        </authorList>
    </citation>
    <scope>NUCLEOTIDE SEQUENCE</scope>
</reference>